<dbReference type="STRING" id="619304.SAMN05421760_11081"/>
<proteinExistence type="predicted"/>
<dbReference type="AlphaFoldDB" id="A0A1N7NNE3"/>
<dbReference type="EMBL" id="FTOE01000010">
    <property type="protein sequence ID" value="SIS99790.1"/>
    <property type="molecule type" value="Genomic_DNA"/>
</dbReference>
<gene>
    <name evidence="1" type="ORF">SAMN05421760_11081</name>
</gene>
<accession>A0A1N7NNE3</accession>
<keyword evidence="2" id="KW-1185">Reference proteome</keyword>
<sequence length="81" mass="9255">MITSTETNTGTHFAIPFVLSEILCVDDGPSVLSAFKRLLSATVYEVFHDKHINVNLQIKSRVQRRALQVRKLGIYLKRKIK</sequence>
<evidence type="ECO:0000313" key="2">
    <source>
        <dbReference type="Proteomes" id="UP000185999"/>
    </source>
</evidence>
<evidence type="ECO:0000313" key="1">
    <source>
        <dbReference type="EMBL" id="SIS99790.1"/>
    </source>
</evidence>
<name>A0A1N7NNE3_9GAMM</name>
<dbReference type="Proteomes" id="UP000185999">
    <property type="component" value="Unassembled WGS sequence"/>
</dbReference>
<reference evidence="2" key="1">
    <citation type="submission" date="2017-01" db="EMBL/GenBank/DDBJ databases">
        <authorList>
            <person name="Varghese N."/>
            <person name="Submissions S."/>
        </authorList>
    </citation>
    <scope>NUCLEOTIDE SEQUENCE [LARGE SCALE GENOMIC DNA]</scope>
    <source>
        <strain evidence="2">DSM 22306</strain>
    </source>
</reference>
<organism evidence="1 2">
    <name type="scientific">Neptunomonas antarctica</name>
    <dbReference type="NCBI Taxonomy" id="619304"/>
    <lineage>
        <taxon>Bacteria</taxon>
        <taxon>Pseudomonadati</taxon>
        <taxon>Pseudomonadota</taxon>
        <taxon>Gammaproteobacteria</taxon>
        <taxon>Oceanospirillales</taxon>
        <taxon>Oceanospirillaceae</taxon>
        <taxon>Neptunomonas</taxon>
    </lineage>
</organism>
<protein>
    <submittedName>
        <fullName evidence="1">Uncharacterized protein</fullName>
    </submittedName>
</protein>